<evidence type="ECO:0000256" key="1">
    <source>
        <dbReference type="SAM" id="Phobius"/>
    </source>
</evidence>
<keyword evidence="1" id="KW-1133">Transmembrane helix</keyword>
<keyword evidence="1" id="KW-0812">Transmembrane</keyword>
<evidence type="ECO:0000313" key="2">
    <source>
        <dbReference type="EMBL" id="MCC4231295.1"/>
    </source>
</evidence>
<proteinExistence type="predicted"/>
<feature type="transmembrane region" description="Helical" evidence="1">
    <location>
        <begin position="6"/>
        <end position="23"/>
    </location>
</feature>
<feature type="transmembrane region" description="Helical" evidence="1">
    <location>
        <begin position="182"/>
        <end position="200"/>
    </location>
</feature>
<name>A0ABS8GYE8_9SPHN</name>
<sequence>MTAVSWVAALAWVGSALLMLCGLHKADSPYAARLGAAGMALAIGGALYTHDVVNLPEMVSLAALGSALGYLVVRSSAIRSVFPILAVLQLPIGLSLLLTALAIDRNRIAFDILQPDDATLTPANWWLLAGAKLIGALMAIAALPLCKALAAGAVGAERWLAALGGLAGWGGLAIALLLDEPAMAVIATIVGASGLTLSSLPQHAKAD</sequence>
<dbReference type="Proteomes" id="UP001198830">
    <property type="component" value="Unassembled WGS sequence"/>
</dbReference>
<protein>
    <submittedName>
        <fullName evidence="2">Uncharacterized protein</fullName>
    </submittedName>
</protein>
<reference evidence="2 3" key="1">
    <citation type="submission" date="2021-10" db="EMBL/GenBank/DDBJ databases">
        <title>The diversity and Nitrogen Metabolism of Culturable Nitrate-Utilizing Bacteria Within the Oxygen Minimum Zone of the Changjiang (Yangtze River)Estuary.</title>
        <authorList>
            <person name="Zhang D."/>
            <person name="Zheng J."/>
            <person name="Liu S."/>
            <person name="He W."/>
        </authorList>
    </citation>
    <scope>NUCLEOTIDE SEQUENCE [LARGE SCALE GENOMIC DNA]</scope>
    <source>
        <strain evidence="2 3">FXH275-2</strain>
    </source>
</reference>
<dbReference type="RefSeq" id="WP_228225896.1">
    <property type="nucleotide sequence ID" value="NZ_JAJGNP010000001.1"/>
</dbReference>
<dbReference type="EMBL" id="JAJGNP010000001">
    <property type="protein sequence ID" value="MCC4231295.1"/>
    <property type="molecule type" value="Genomic_DNA"/>
</dbReference>
<feature type="transmembrane region" description="Helical" evidence="1">
    <location>
        <begin position="55"/>
        <end position="73"/>
    </location>
</feature>
<feature type="transmembrane region" description="Helical" evidence="1">
    <location>
        <begin position="80"/>
        <end position="103"/>
    </location>
</feature>
<accession>A0ABS8GYE8</accession>
<comment type="caution">
    <text evidence="2">The sequence shown here is derived from an EMBL/GenBank/DDBJ whole genome shotgun (WGS) entry which is preliminary data.</text>
</comment>
<feature type="transmembrane region" description="Helical" evidence="1">
    <location>
        <begin position="158"/>
        <end position="176"/>
    </location>
</feature>
<gene>
    <name evidence="2" type="ORF">LL253_01170</name>
</gene>
<keyword evidence="3" id="KW-1185">Reference proteome</keyword>
<feature type="transmembrane region" description="Helical" evidence="1">
    <location>
        <begin position="30"/>
        <end position="49"/>
    </location>
</feature>
<keyword evidence="1" id="KW-0472">Membrane</keyword>
<evidence type="ECO:0000313" key="3">
    <source>
        <dbReference type="Proteomes" id="UP001198830"/>
    </source>
</evidence>
<organism evidence="2 3">
    <name type="scientific">Sphingobium soli</name>
    <dbReference type="NCBI Taxonomy" id="1591116"/>
    <lineage>
        <taxon>Bacteria</taxon>
        <taxon>Pseudomonadati</taxon>
        <taxon>Pseudomonadota</taxon>
        <taxon>Alphaproteobacteria</taxon>
        <taxon>Sphingomonadales</taxon>
        <taxon>Sphingomonadaceae</taxon>
        <taxon>Sphingobium</taxon>
    </lineage>
</organism>
<feature type="transmembrane region" description="Helical" evidence="1">
    <location>
        <begin position="123"/>
        <end position="146"/>
    </location>
</feature>